<sequence length="80" mass="9280">MYVSVYTLICVKIGEFVTSKTIKYIIFYLRHKIATLLARIEACGFLKALDSRRFATRSFRKKTTINRPANYRTVYTSSSS</sequence>
<dbReference type="AlphaFoldDB" id="A0A1I6V6U1"/>
<proteinExistence type="predicted"/>
<evidence type="ECO:0000313" key="1">
    <source>
        <dbReference type="EMBL" id="SFT09356.1"/>
    </source>
</evidence>
<reference evidence="1 2" key="1">
    <citation type="submission" date="2016-10" db="EMBL/GenBank/DDBJ databases">
        <authorList>
            <person name="de Groot N.N."/>
        </authorList>
    </citation>
    <scope>NUCLEOTIDE SEQUENCE [LARGE SCALE GENOMIC DNA]</scope>
    <source>
        <strain evidence="1 2">DSM 22789</strain>
    </source>
</reference>
<organism evidence="1 2">
    <name type="scientific">Sphingobacterium wenxiniae</name>
    <dbReference type="NCBI Taxonomy" id="683125"/>
    <lineage>
        <taxon>Bacteria</taxon>
        <taxon>Pseudomonadati</taxon>
        <taxon>Bacteroidota</taxon>
        <taxon>Sphingobacteriia</taxon>
        <taxon>Sphingobacteriales</taxon>
        <taxon>Sphingobacteriaceae</taxon>
        <taxon>Sphingobacterium</taxon>
    </lineage>
</organism>
<name>A0A1I6V6U1_9SPHI</name>
<protein>
    <submittedName>
        <fullName evidence="1">Uncharacterized protein</fullName>
    </submittedName>
</protein>
<keyword evidence="2" id="KW-1185">Reference proteome</keyword>
<gene>
    <name evidence="1" type="ORF">SAMN05660206_111113</name>
</gene>
<dbReference type="Proteomes" id="UP000198785">
    <property type="component" value="Unassembled WGS sequence"/>
</dbReference>
<accession>A0A1I6V6U1</accession>
<evidence type="ECO:0000313" key="2">
    <source>
        <dbReference type="Proteomes" id="UP000198785"/>
    </source>
</evidence>
<dbReference type="EMBL" id="FOZZ01000011">
    <property type="protein sequence ID" value="SFT09356.1"/>
    <property type="molecule type" value="Genomic_DNA"/>
</dbReference>